<keyword evidence="3" id="KW-1185">Reference proteome</keyword>
<feature type="region of interest" description="Disordered" evidence="1">
    <location>
        <begin position="1"/>
        <end position="76"/>
    </location>
</feature>
<dbReference type="AlphaFoldDB" id="A0A371CHN9"/>
<protein>
    <submittedName>
        <fullName evidence="2">Uncharacterized protein</fullName>
    </submittedName>
</protein>
<reference evidence="2 3" key="1">
    <citation type="journal article" date="2018" name="Biotechnol. Biofuels">
        <title>Integrative visual omics of the white-rot fungus Polyporus brumalis exposes the biotechnological potential of its oxidative enzymes for delignifying raw plant biomass.</title>
        <authorList>
            <person name="Miyauchi S."/>
            <person name="Rancon A."/>
            <person name="Drula E."/>
            <person name="Hage H."/>
            <person name="Chaduli D."/>
            <person name="Favel A."/>
            <person name="Grisel S."/>
            <person name="Henrissat B."/>
            <person name="Herpoel-Gimbert I."/>
            <person name="Ruiz-Duenas F.J."/>
            <person name="Chevret D."/>
            <person name="Hainaut M."/>
            <person name="Lin J."/>
            <person name="Wang M."/>
            <person name="Pangilinan J."/>
            <person name="Lipzen A."/>
            <person name="Lesage-Meessen L."/>
            <person name="Navarro D."/>
            <person name="Riley R."/>
            <person name="Grigoriev I.V."/>
            <person name="Zhou S."/>
            <person name="Raouche S."/>
            <person name="Rosso M.N."/>
        </authorList>
    </citation>
    <scope>NUCLEOTIDE SEQUENCE [LARGE SCALE GENOMIC DNA]</scope>
    <source>
        <strain evidence="2 3">BRFM 1820</strain>
    </source>
</reference>
<gene>
    <name evidence="2" type="ORF">OH76DRAFT_538014</name>
</gene>
<accession>A0A371CHN9</accession>
<evidence type="ECO:0000256" key="1">
    <source>
        <dbReference type="SAM" id="MobiDB-lite"/>
    </source>
</evidence>
<feature type="compositionally biased region" description="Low complexity" evidence="1">
    <location>
        <begin position="43"/>
        <end position="62"/>
    </location>
</feature>
<evidence type="ECO:0000313" key="2">
    <source>
        <dbReference type="EMBL" id="RDX39784.1"/>
    </source>
</evidence>
<dbReference type="Proteomes" id="UP000256964">
    <property type="component" value="Unassembled WGS sequence"/>
</dbReference>
<name>A0A371CHN9_9APHY</name>
<dbReference type="EMBL" id="KZ857649">
    <property type="protein sequence ID" value="RDX39784.1"/>
    <property type="molecule type" value="Genomic_DNA"/>
</dbReference>
<proteinExistence type="predicted"/>
<sequence>MCRVAIRQRRHEESSWRPGGGQSKPRDRAAGQDTRTPTPPLASPLRSSAPASRTARVPSQRSPRPPSTAVRRSSLRTHTGERVCISLELARLALSLGLPHFKDPQWLASRTTARRAQLRADASLHACPIVSATCIRVAPAPRPRTYASSTLHCTLSSLERARECLARHRRGANHENTPVTAAHVVAHVRTVVHSMTIGRANQEGRVS</sequence>
<organism evidence="2 3">
    <name type="scientific">Lentinus brumalis</name>
    <dbReference type="NCBI Taxonomy" id="2498619"/>
    <lineage>
        <taxon>Eukaryota</taxon>
        <taxon>Fungi</taxon>
        <taxon>Dikarya</taxon>
        <taxon>Basidiomycota</taxon>
        <taxon>Agaricomycotina</taxon>
        <taxon>Agaricomycetes</taxon>
        <taxon>Polyporales</taxon>
        <taxon>Polyporaceae</taxon>
        <taxon>Lentinus</taxon>
    </lineage>
</organism>
<evidence type="ECO:0000313" key="3">
    <source>
        <dbReference type="Proteomes" id="UP000256964"/>
    </source>
</evidence>